<proteinExistence type="predicted"/>
<gene>
    <name evidence="1" type="ORF">ALC62_09155</name>
</gene>
<evidence type="ECO:0000313" key="1">
    <source>
        <dbReference type="EMBL" id="KYN00093.1"/>
    </source>
</evidence>
<organism evidence="1 2">
    <name type="scientific">Cyphomyrmex costatus</name>
    <dbReference type="NCBI Taxonomy" id="456900"/>
    <lineage>
        <taxon>Eukaryota</taxon>
        <taxon>Metazoa</taxon>
        <taxon>Ecdysozoa</taxon>
        <taxon>Arthropoda</taxon>
        <taxon>Hexapoda</taxon>
        <taxon>Insecta</taxon>
        <taxon>Pterygota</taxon>
        <taxon>Neoptera</taxon>
        <taxon>Endopterygota</taxon>
        <taxon>Hymenoptera</taxon>
        <taxon>Apocrita</taxon>
        <taxon>Aculeata</taxon>
        <taxon>Formicoidea</taxon>
        <taxon>Formicidae</taxon>
        <taxon>Myrmicinae</taxon>
        <taxon>Cyphomyrmex</taxon>
    </lineage>
</organism>
<reference evidence="1 2" key="1">
    <citation type="submission" date="2016-03" db="EMBL/GenBank/DDBJ databases">
        <title>Cyphomyrmex costatus WGS genome.</title>
        <authorList>
            <person name="Nygaard S."/>
            <person name="Hu H."/>
            <person name="Boomsma J."/>
            <person name="Zhang G."/>
        </authorList>
    </citation>
    <scope>NUCLEOTIDE SEQUENCE [LARGE SCALE GENOMIC DNA]</scope>
    <source>
        <strain evidence="1">MS0001</strain>
        <tissue evidence="1">Whole body</tissue>
    </source>
</reference>
<accession>A0A195CHB0</accession>
<evidence type="ECO:0000313" key="2">
    <source>
        <dbReference type="Proteomes" id="UP000078542"/>
    </source>
</evidence>
<sequence length="179" mass="20527">MSRDKSVRTICPCCGHDYGIRTRAESKLVACSPKCASSRRKLNNFANSQLCHLQAECDSRVQSRYRQKTLSMDDEAARTLRVLKERPRRREEVEEGGSRHCRSQSKLSHGYAFCANQVTNRDSTYDECSSNDCVNKRWNRWRNLDKSKTPKIWGQSKSEDSTGIAGDFYARQVCSRECG</sequence>
<dbReference type="STRING" id="456900.A0A195CHB0"/>
<dbReference type="EMBL" id="KQ977754">
    <property type="protein sequence ID" value="KYN00093.1"/>
    <property type="molecule type" value="Genomic_DNA"/>
</dbReference>
<dbReference type="Proteomes" id="UP000078542">
    <property type="component" value="Unassembled WGS sequence"/>
</dbReference>
<protein>
    <submittedName>
        <fullName evidence="1">Uncharacterized protein</fullName>
    </submittedName>
</protein>
<dbReference type="AlphaFoldDB" id="A0A195CHB0"/>
<name>A0A195CHB0_9HYME</name>
<keyword evidence="2" id="KW-1185">Reference proteome</keyword>